<dbReference type="GO" id="GO:0005737">
    <property type="term" value="C:cytoplasm"/>
    <property type="evidence" value="ECO:0007669"/>
    <property type="project" value="TreeGrafter"/>
</dbReference>
<gene>
    <name evidence="2" type="ORF">ColSpa_01853</name>
</gene>
<keyword evidence="3" id="KW-1185">Reference proteome</keyword>
<evidence type="ECO:0000259" key="1">
    <source>
        <dbReference type="PROSITE" id="PS50011"/>
    </source>
</evidence>
<dbReference type="PANTHER" id="PTHR44167">
    <property type="entry name" value="OVARIAN-SPECIFIC SERINE/THREONINE-PROTEIN KINASE LOK-RELATED"/>
    <property type="match status" value="1"/>
</dbReference>
<dbReference type="GO" id="GO:0044773">
    <property type="term" value="P:mitotic DNA damage checkpoint signaling"/>
    <property type="evidence" value="ECO:0007669"/>
    <property type="project" value="TreeGrafter"/>
</dbReference>
<dbReference type="PROSITE" id="PS50011">
    <property type="entry name" value="PROTEIN_KINASE_DOM"/>
    <property type="match status" value="1"/>
</dbReference>
<dbReference type="InterPro" id="IPR008271">
    <property type="entry name" value="Ser/Thr_kinase_AS"/>
</dbReference>
<dbReference type="GeneID" id="73322655"/>
<dbReference type="Proteomes" id="UP001055115">
    <property type="component" value="Unassembled WGS sequence"/>
</dbReference>
<dbReference type="PROSITE" id="PS00108">
    <property type="entry name" value="PROTEIN_KINASE_ST"/>
    <property type="match status" value="1"/>
</dbReference>
<name>A0AA37L4F0_9PEZI</name>
<dbReference type="InterPro" id="IPR011009">
    <property type="entry name" value="Kinase-like_dom_sf"/>
</dbReference>
<accession>A0AA37L4F0</accession>
<protein>
    <submittedName>
        <fullName evidence="2">Maternal embryonic leucine zipper kinase</fullName>
    </submittedName>
</protein>
<organism evidence="2 3">
    <name type="scientific">Colletotrichum spaethianum</name>
    <dbReference type="NCBI Taxonomy" id="700344"/>
    <lineage>
        <taxon>Eukaryota</taxon>
        <taxon>Fungi</taxon>
        <taxon>Dikarya</taxon>
        <taxon>Ascomycota</taxon>
        <taxon>Pezizomycotina</taxon>
        <taxon>Sordariomycetes</taxon>
        <taxon>Hypocreomycetidae</taxon>
        <taxon>Glomerellales</taxon>
        <taxon>Glomerellaceae</taxon>
        <taxon>Colletotrichum</taxon>
        <taxon>Colletotrichum spaethianum species complex</taxon>
    </lineage>
</organism>
<dbReference type="GO" id="GO:0005524">
    <property type="term" value="F:ATP binding"/>
    <property type="evidence" value="ECO:0007669"/>
    <property type="project" value="InterPro"/>
</dbReference>
<dbReference type="EMBL" id="BQXU01000003">
    <property type="protein sequence ID" value="GKT41672.1"/>
    <property type="molecule type" value="Genomic_DNA"/>
</dbReference>
<evidence type="ECO:0000313" key="3">
    <source>
        <dbReference type="Proteomes" id="UP001055115"/>
    </source>
</evidence>
<dbReference type="RefSeq" id="XP_049124022.1">
    <property type="nucleotide sequence ID" value="XM_049268065.1"/>
</dbReference>
<evidence type="ECO:0000313" key="2">
    <source>
        <dbReference type="EMBL" id="GKT41672.1"/>
    </source>
</evidence>
<feature type="domain" description="Protein kinase" evidence="1">
    <location>
        <begin position="1"/>
        <end position="180"/>
    </location>
</feature>
<comment type="caution">
    <text evidence="2">The sequence shown here is derived from an EMBL/GenBank/DDBJ whole genome shotgun (WGS) entry which is preliminary data.</text>
</comment>
<proteinExistence type="predicted"/>
<dbReference type="SMART" id="SM00220">
    <property type="entry name" value="S_TKc"/>
    <property type="match status" value="1"/>
</dbReference>
<keyword evidence="2" id="KW-0418">Kinase</keyword>
<dbReference type="Pfam" id="PF00069">
    <property type="entry name" value="Pkinase"/>
    <property type="match status" value="1"/>
</dbReference>
<dbReference type="SUPFAM" id="SSF56112">
    <property type="entry name" value="Protein kinase-like (PK-like)"/>
    <property type="match status" value="1"/>
</dbReference>
<dbReference type="AlphaFoldDB" id="A0AA37L4F0"/>
<dbReference type="GO" id="GO:0004674">
    <property type="term" value="F:protein serine/threonine kinase activity"/>
    <property type="evidence" value="ECO:0007669"/>
    <property type="project" value="TreeGrafter"/>
</dbReference>
<dbReference type="PANTHER" id="PTHR44167:SF18">
    <property type="entry name" value="PROTEIN KINASE DOMAIN-CONTAINING PROTEIN"/>
    <property type="match status" value="1"/>
</dbReference>
<sequence>MYINSANNSTLSSSESNVIWKQTAEALAFIHSKYIVHDDVKPDNIIFAPVPQPRAVLIDFGAALINPSTLPLNGWTPSGTPPYAPPEFFQKCKDFAGDIWSLGVTMLFCFGHVPLPAGDWILPHVFEDEDVKSEMVAWLNEIEELRSTVGDKGNRLLVEMLNSDPCARIKSEELSVRLSV</sequence>
<dbReference type="GO" id="GO:0005634">
    <property type="term" value="C:nucleus"/>
    <property type="evidence" value="ECO:0007669"/>
    <property type="project" value="TreeGrafter"/>
</dbReference>
<reference evidence="2 3" key="1">
    <citation type="submission" date="2022-03" db="EMBL/GenBank/DDBJ databases">
        <title>Genome data of Colletotrichum spp.</title>
        <authorList>
            <person name="Utami Y.D."/>
            <person name="Hiruma K."/>
        </authorList>
    </citation>
    <scope>NUCLEOTIDE SEQUENCE [LARGE SCALE GENOMIC DNA]</scope>
    <source>
        <strain evidence="2 3">MAFF 239500</strain>
    </source>
</reference>
<keyword evidence="2" id="KW-0808">Transferase</keyword>
<dbReference type="InterPro" id="IPR000719">
    <property type="entry name" value="Prot_kinase_dom"/>
</dbReference>
<dbReference type="Gene3D" id="1.10.510.10">
    <property type="entry name" value="Transferase(Phosphotransferase) domain 1"/>
    <property type="match status" value="1"/>
</dbReference>